<reference evidence="2" key="1">
    <citation type="journal article" date="2019" name="Int. J. Syst. Evol. Microbiol.">
        <title>The Global Catalogue of Microorganisms (GCM) 10K type strain sequencing project: providing services to taxonomists for standard genome sequencing and annotation.</title>
        <authorList>
            <consortium name="The Broad Institute Genomics Platform"/>
            <consortium name="The Broad Institute Genome Sequencing Center for Infectious Disease"/>
            <person name="Wu L."/>
            <person name="Ma J."/>
        </authorList>
    </citation>
    <scope>NUCLEOTIDE SEQUENCE [LARGE SCALE GENOMIC DNA]</scope>
    <source>
        <strain evidence="2">DFY41</strain>
    </source>
</reference>
<proteinExistence type="predicted"/>
<evidence type="ECO:0008006" key="3">
    <source>
        <dbReference type="Google" id="ProtNLM"/>
    </source>
</evidence>
<protein>
    <recommendedName>
        <fullName evidence="3">HEAT repeat domain-containing protein</fullName>
    </recommendedName>
</protein>
<name>A0ABW0BJF9_9ACTN</name>
<evidence type="ECO:0000313" key="1">
    <source>
        <dbReference type="EMBL" id="MFC5177408.1"/>
    </source>
</evidence>
<dbReference type="RefSeq" id="WP_378590408.1">
    <property type="nucleotide sequence ID" value="NZ_JBHSKD010000011.1"/>
</dbReference>
<dbReference type="EMBL" id="JBHSKD010000011">
    <property type="protein sequence ID" value="MFC5177408.1"/>
    <property type="molecule type" value="Genomic_DNA"/>
</dbReference>
<comment type="caution">
    <text evidence="1">The sequence shown here is derived from an EMBL/GenBank/DDBJ whole genome shotgun (WGS) entry which is preliminary data.</text>
</comment>
<evidence type="ECO:0000313" key="2">
    <source>
        <dbReference type="Proteomes" id="UP001596087"/>
    </source>
</evidence>
<organism evidence="1 2">
    <name type="scientific">Nocardioides taihuensis</name>
    <dbReference type="NCBI Taxonomy" id="1835606"/>
    <lineage>
        <taxon>Bacteria</taxon>
        <taxon>Bacillati</taxon>
        <taxon>Actinomycetota</taxon>
        <taxon>Actinomycetes</taxon>
        <taxon>Propionibacteriales</taxon>
        <taxon>Nocardioidaceae</taxon>
        <taxon>Nocardioides</taxon>
    </lineage>
</organism>
<gene>
    <name evidence="1" type="ORF">ACFPGP_12045</name>
</gene>
<sequence length="509" mass="55247">MGCDQRAAWLLATSRLMHPDQELVARARFVEELRARGIPADPTRISRWESGSHPVQPQVSAAYEQILGLSAGSLSAVTVGMRRAFGSQVVLREQVPIDDSGDLESLLDEVTSERPTGVAWQRMATTLTRHGRVFLRHGEWEELATRLVDELARAVGISYVRRFEAAVTLLRHPSSSSPMSRALGTYVIDPDAQVLAPVLNLLCEVYEQQASDLVLRLLHTERMPLRRAAASVAADKLRRGHFGPSSLALLEEHACHRLRHEDPLEGGLDALDLATQLPAASFTTVLESIGDRRVRAQLQGARATSELVAAPQAARVVAEAVACIQADATGENAEPDPMLRRLVREALLHPHKPRRHHAAVLLGASPYRHAVSRACHTMTGGDNSFLAARAWTVLMRVGHAGRRSEIALRALSEGRPALRGRALVNLGLNPEPISPGEARAIIAGLRAEAEQVPVRHGALFALGMSGAEELTTLVDHGSDAVRRGSRWWVAHGPAIHDHVLAPAAAQRTS</sequence>
<accession>A0ABW0BJF9</accession>
<dbReference type="Proteomes" id="UP001596087">
    <property type="component" value="Unassembled WGS sequence"/>
</dbReference>
<keyword evidence="2" id="KW-1185">Reference proteome</keyword>